<keyword evidence="3" id="KW-1185">Reference proteome</keyword>
<dbReference type="EMBL" id="JADNRY010000001">
    <property type="protein sequence ID" value="KAF9078611.1"/>
    <property type="molecule type" value="Genomic_DNA"/>
</dbReference>
<dbReference type="AlphaFoldDB" id="A0A9P5QAS1"/>
<evidence type="ECO:0000313" key="3">
    <source>
        <dbReference type="Proteomes" id="UP000772434"/>
    </source>
</evidence>
<keyword evidence="1" id="KW-0732">Signal</keyword>
<feature type="chain" id="PRO_5040505276" description="Secreted protein" evidence="1">
    <location>
        <begin position="34"/>
        <end position="70"/>
    </location>
</feature>
<name>A0A9P5QAS1_9AGAR</name>
<accession>A0A9P5QAS1</accession>
<comment type="caution">
    <text evidence="2">The sequence shown here is derived from an EMBL/GenBank/DDBJ whole genome shotgun (WGS) entry which is preliminary data.</text>
</comment>
<evidence type="ECO:0008006" key="4">
    <source>
        <dbReference type="Google" id="ProtNLM"/>
    </source>
</evidence>
<organism evidence="2 3">
    <name type="scientific">Rhodocollybia butyracea</name>
    <dbReference type="NCBI Taxonomy" id="206335"/>
    <lineage>
        <taxon>Eukaryota</taxon>
        <taxon>Fungi</taxon>
        <taxon>Dikarya</taxon>
        <taxon>Basidiomycota</taxon>
        <taxon>Agaricomycotina</taxon>
        <taxon>Agaricomycetes</taxon>
        <taxon>Agaricomycetidae</taxon>
        <taxon>Agaricales</taxon>
        <taxon>Marasmiineae</taxon>
        <taxon>Omphalotaceae</taxon>
        <taxon>Rhodocollybia</taxon>
    </lineage>
</organism>
<proteinExistence type="predicted"/>
<protein>
    <recommendedName>
        <fullName evidence="4">Secreted protein</fullName>
    </recommendedName>
</protein>
<evidence type="ECO:0000313" key="2">
    <source>
        <dbReference type="EMBL" id="KAF9078611.1"/>
    </source>
</evidence>
<feature type="signal peptide" evidence="1">
    <location>
        <begin position="1"/>
        <end position="33"/>
    </location>
</feature>
<sequence>MVTPMSGVPAAFTFCFTAFGARLTLCGVSKCWARTGRREKSDRIKCHVDILQRCTLRLTVSGPEGYSLIQ</sequence>
<dbReference type="Proteomes" id="UP000772434">
    <property type="component" value="Unassembled WGS sequence"/>
</dbReference>
<gene>
    <name evidence="2" type="ORF">BDP27DRAFT_1309871</name>
</gene>
<reference evidence="2" key="1">
    <citation type="submission" date="2020-11" db="EMBL/GenBank/DDBJ databases">
        <authorList>
            <consortium name="DOE Joint Genome Institute"/>
            <person name="Ahrendt S."/>
            <person name="Riley R."/>
            <person name="Andreopoulos W."/>
            <person name="Labutti K."/>
            <person name="Pangilinan J."/>
            <person name="Ruiz-Duenas F.J."/>
            <person name="Barrasa J.M."/>
            <person name="Sanchez-Garcia M."/>
            <person name="Camarero S."/>
            <person name="Miyauchi S."/>
            <person name="Serrano A."/>
            <person name="Linde D."/>
            <person name="Babiker R."/>
            <person name="Drula E."/>
            <person name="Ayuso-Fernandez I."/>
            <person name="Pacheco R."/>
            <person name="Padilla G."/>
            <person name="Ferreira P."/>
            <person name="Barriuso J."/>
            <person name="Kellner H."/>
            <person name="Castanera R."/>
            <person name="Alfaro M."/>
            <person name="Ramirez L."/>
            <person name="Pisabarro A.G."/>
            <person name="Kuo A."/>
            <person name="Tritt A."/>
            <person name="Lipzen A."/>
            <person name="He G."/>
            <person name="Yan M."/>
            <person name="Ng V."/>
            <person name="Cullen D."/>
            <person name="Martin F."/>
            <person name="Rosso M.-N."/>
            <person name="Henrissat B."/>
            <person name="Hibbett D."/>
            <person name="Martinez A.T."/>
            <person name="Grigoriev I.V."/>
        </authorList>
    </citation>
    <scope>NUCLEOTIDE SEQUENCE</scope>
    <source>
        <strain evidence="2">AH 40177</strain>
    </source>
</reference>
<evidence type="ECO:0000256" key="1">
    <source>
        <dbReference type="SAM" id="SignalP"/>
    </source>
</evidence>